<proteinExistence type="predicted"/>
<sequence>MTFGINQVILVGQLLNAPEIKMLTTGSEMVTFTLAIEMEKHVEKHVVKIYGHLTEQAAVLTQGIWIYLEGHLQTHTSKDLTGQTHEHIEIIVGQKGVLQVLDE</sequence>
<protein>
    <submittedName>
        <fullName evidence="3">Single-stranded DNA-binding protein</fullName>
    </submittedName>
</protein>
<dbReference type="PROSITE" id="PS50935">
    <property type="entry name" value="SSB"/>
    <property type="match status" value="1"/>
</dbReference>
<evidence type="ECO:0000313" key="3">
    <source>
        <dbReference type="EMBL" id="MBS7825433.1"/>
    </source>
</evidence>
<reference evidence="3" key="1">
    <citation type="submission" date="2021-03" db="EMBL/GenBank/DDBJ databases">
        <title>Identification and antibiotic profiling of Wohlfahrtiimonas chitiniclastica, an underestimated human pathogen.</title>
        <authorList>
            <person name="Kopf A."/>
            <person name="Bunk B."/>
            <person name="Coldewey S."/>
            <person name="Gunzer F."/>
            <person name="Riedel T."/>
            <person name="Schroettner P."/>
        </authorList>
    </citation>
    <scope>NUCLEOTIDE SEQUENCE</scope>
    <source>
        <strain evidence="3">DSM 100917</strain>
    </source>
</reference>
<dbReference type="AlphaFoldDB" id="A0AB35BZN8"/>
<dbReference type="GO" id="GO:0003697">
    <property type="term" value="F:single-stranded DNA binding"/>
    <property type="evidence" value="ECO:0007669"/>
    <property type="project" value="InterPro"/>
</dbReference>
<name>A0AB35BZN8_9GAMM</name>
<dbReference type="EMBL" id="JAGIBU010000013">
    <property type="protein sequence ID" value="MBS7825433.1"/>
    <property type="molecule type" value="Genomic_DNA"/>
</dbReference>
<evidence type="ECO:0000256" key="1">
    <source>
        <dbReference type="ARBA" id="ARBA00023125"/>
    </source>
</evidence>
<dbReference type="RefSeq" id="WP_213404304.1">
    <property type="nucleotide sequence ID" value="NZ_JAGIBT010000014.1"/>
</dbReference>
<dbReference type="InterPro" id="IPR012340">
    <property type="entry name" value="NA-bd_OB-fold"/>
</dbReference>
<keyword evidence="1 2" id="KW-0238">DNA-binding</keyword>
<accession>A0AB35BZN8</accession>
<dbReference type="Gene3D" id="2.40.50.140">
    <property type="entry name" value="Nucleic acid-binding proteins"/>
    <property type="match status" value="1"/>
</dbReference>
<evidence type="ECO:0000256" key="2">
    <source>
        <dbReference type="PROSITE-ProRule" id="PRU00252"/>
    </source>
</evidence>
<dbReference type="Pfam" id="PF00436">
    <property type="entry name" value="SSB"/>
    <property type="match status" value="1"/>
</dbReference>
<comment type="caution">
    <text evidence="3">The sequence shown here is derived from an EMBL/GenBank/DDBJ whole genome shotgun (WGS) entry which is preliminary data.</text>
</comment>
<dbReference type="SUPFAM" id="SSF50249">
    <property type="entry name" value="Nucleic acid-binding proteins"/>
    <property type="match status" value="1"/>
</dbReference>
<gene>
    <name evidence="3" type="ORF">J7561_09520</name>
</gene>
<organism evidence="3 4">
    <name type="scientific">Wohlfahrtiimonas chitiniclastica</name>
    <dbReference type="NCBI Taxonomy" id="400946"/>
    <lineage>
        <taxon>Bacteria</taxon>
        <taxon>Pseudomonadati</taxon>
        <taxon>Pseudomonadota</taxon>
        <taxon>Gammaproteobacteria</taxon>
        <taxon>Cardiobacteriales</taxon>
        <taxon>Ignatzschineriaceae</taxon>
        <taxon>Wohlfahrtiimonas</taxon>
    </lineage>
</organism>
<dbReference type="InterPro" id="IPR000424">
    <property type="entry name" value="Primosome_PriB/ssb"/>
</dbReference>
<dbReference type="CDD" id="cd04496">
    <property type="entry name" value="SSB_OBF"/>
    <property type="match status" value="1"/>
</dbReference>
<evidence type="ECO:0000313" key="4">
    <source>
        <dbReference type="Proteomes" id="UP000680020"/>
    </source>
</evidence>
<dbReference type="Proteomes" id="UP000680020">
    <property type="component" value="Unassembled WGS sequence"/>
</dbReference>